<dbReference type="InterPro" id="IPR046548">
    <property type="entry name" value="DUF6804"/>
</dbReference>
<keyword evidence="3" id="KW-1185">Reference proteome</keyword>
<dbReference type="EMBL" id="JAMXLT020000003">
    <property type="protein sequence ID" value="MDW8547885.1"/>
    <property type="molecule type" value="Genomic_DNA"/>
</dbReference>
<evidence type="ECO:0000313" key="3">
    <source>
        <dbReference type="Proteomes" id="UP001204439"/>
    </source>
</evidence>
<feature type="transmembrane region" description="Helical" evidence="1">
    <location>
        <begin position="7"/>
        <end position="24"/>
    </location>
</feature>
<keyword evidence="1" id="KW-0812">Transmembrane</keyword>
<accession>A0ABU4JDY9</accession>
<gene>
    <name evidence="2" type="ORF">NG800_003105</name>
</gene>
<protein>
    <submittedName>
        <fullName evidence="2">DUF6804 family protein</fullName>
    </submittedName>
</protein>
<comment type="caution">
    <text evidence="2">The sequence shown here is derived from an EMBL/GenBank/DDBJ whole genome shotgun (WGS) entry which is preliminary data.</text>
</comment>
<keyword evidence="1" id="KW-0472">Membrane</keyword>
<name>A0ABU4JDY9_9FLAO</name>
<evidence type="ECO:0000256" key="1">
    <source>
        <dbReference type="SAM" id="Phobius"/>
    </source>
</evidence>
<sequence length="100" mass="11647">MELQKITKILLAILLLLCLLKMPYGYYQLVRFIAFAGFGFLAFEANNKRDEKMMFLYIALALLFQPFLKIALGRTIWNIVDVIVAGFLLMSLFKNKNNYE</sequence>
<keyword evidence="1" id="KW-1133">Transmembrane helix</keyword>
<proteinExistence type="predicted"/>
<feature type="transmembrane region" description="Helical" evidence="1">
    <location>
        <begin position="76"/>
        <end position="93"/>
    </location>
</feature>
<dbReference type="RefSeq" id="WP_063969142.1">
    <property type="nucleotide sequence ID" value="NZ_JAMXLT020000003.1"/>
</dbReference>
<dbReference type="Pfam" id="PF20619">
    <property type="entry name" value="DUF6804"/>
    <property type="match status" value="1"/>
</dbReference>
<dbReference type="Proteomes" id="UP001204439">
    <property type="component" value="Unassembled WGS sequence"/>
</dbReference>
<reference evidence="2 3" key="1">
    <citation type="submission" date="2023-11" db="EMBL/GenBank/DDBJ databases">
        <title>First isolation, identification, and characterization of non-pathogenic Epilithonimonas ginsengisoli isolated from diseased farmed rainbow trout (Oncorhynchus mykiss) in Chile.</title>
        <authorList>
            <person name="Miranda C.D."/>
            <person name="Irgang R."/>
            <person name="Concha C."/>
            <person name="Rojas R."/>
            <person name="Avendano R."/>
        </authorList>
    </citation>
    <scope>NUCLEOTIDE SEQUENCE [LARGE SCALE GENOMIC DNA]</scope>
    <source>
        <strain evidence="2 3">FP99</strain>
    </source>
</reference>
<organism evidence="2 3">
    <name type="scientific">Epilithonimonas ginsengisoli</name>
    <dbReference type="NCBI Taxonomy" id="1245592"/>
    <lineage>
        <taxon>Bacteria</taxon>
        <taxon>Pseudomonadati</taxon>
        <taxon>Bacteroidota</taxon>
        <taxon>Flavobacteriia</taxon>
        <taxon>Flavobacteriales</taxon>
        <taxon>Weeksellaceae</taxon>
        <taxon>Chryseobacterium group</taxon>
        <taxon>Epilithonimonas</taxon>
    </lineage>
</organism>
<evidence type="ECO:0000313" key="2">
    <source>
        <dbReference type="EMBL" id="MDW8547885.1"/>
    </source>
</evidence>